<dbReference type="GeneID" id="56928440"/>
<dbReference type="AlphaFoldDB" id="A0A6J4CYZ1"/>
<dbReference type="Proteomes" id="UP000509742">
    <property type="component" value="Chromosome"/>
</dbReference>
<proteinExistence type="predicted"/>
<dbReference type="Proteomes" id="UP000317935">
    <property type="component" value="Chromosome"/>
</dbReference>
<dbReference type="EMBL" id="AP023036">
    <property type="protein sequence ID" value="BCD46242.1"/>
    <property type="molecule type" value="Genomic_DNA"/>
</dbReference>
<evidence type="ECO:0000313" key="3">
    <source>
        <dbReference type="EMBL" id="BCD46242.1"/>
    </source>
</evidence>
<dbReference type="EMBL" id="AP019774">
    <property type="protein sequence ID" value="BCD70581.1"/>
    <property type="molecule type" value="Genomic_DNA"/>
</dbReference>
<evidence type="ECO:0000313" key="5">
    <source>
        <dbReference type="Proteomes" id="UP000317935"/>
    </source>
</evidence>
<gene>
    <name evidence="3" type="ORF">NHP190020_12810</name>
    <name evidence="4" type="ORF">SNTW_12260</name>
</gene>
<keyword evidence="2" id="KW-0472">Membrane</keyword>
<accession>A0A6J4CYZ1</accession>
<evidence type="ECO:0008006" key="7">
    <source>
        <dbReference type="Google" id="ProtNLM"/>
    </source>
</evidence>
<reference evidence="4 5" key="1">
    <citation type="submission" date="2019-06" db="EMBL/GenBank/DDBJ databases">
        <title>Complete genome sequence of Helicobacter suis SNTW101c.</title>
        <authorList>
            <person name="Rimbara E."/>
            <person name="Suzuki M."/>
            <person name="Matsui H."/>
            <person name="Nakamura M."/>
            <person name="Mori S."/>
            <person name="Shibayama K."/>
        </authorList>
    </citation>
    <scope>NUCLEOTIDE SEQUENCE [LARGE SCALE GENOMIC DNA]</scope>
    <source>
        <strain evidence="4 5">SNTW101c</strain>
    </source>
</reference>
<feature type="coiled-coil region" evidence="1">
    <location>
        <begin position="53"/>
        <end position="87"/>
    </location>
</feature>
<keyword evidence="6" id="KW-1185">Reference proteome</keyword>
<dbReference type="OrthoDB" id="5329716at2"/>
<dbReference type="RefSeq" id="WP_006564876.1">
    <property type="nucleotide sequence ID" value="NZ_AP019774.1"/>
</dbReference>
<keyword evidence="1" id="KW-0175">Coiled coil</keyword>
<evidence type="ECO:0000256" key="2">
    <source>
        <dbReference type="SAM" id="Phobius"/>
    </source>
</evidence>
<keyword evidence="2" id="KW-1133">Transmembrane helix</keyword>
<organism evidence="4 5">
    <name type="scientific">Helicobacter suis</name>
    <dbReference type="NCBI Taxonomy" id="104628"/>
    <lineage>
        <taxon>Bacteria</taxon>
        <taxon>Pseudomonadati</taxon>
        <taxon>Campylobacterota</taxon>
        <taxon>Epsilonproteobacteria</taxon>
        <taxon>Campylobacterales</taxon>
        <taxon>Helicobacteraceae</taxon>
        <taxon>Helicobacter</taxon>
    </lineage>
</organism>
<reference evidence="3 6" key="2">
    <citation type="submission" date="2020-04" db="EMBL/GenBank/DDBJ databases">
        <title>Genomic analysis of gastric non-Helicobacter pylori Helicobacters isolated in Japan.</title>
        <authorList>
            <person name="Suzuki M."/>
            <person name="Rimbara E."/>
        </authorList>
    </citation>
    <scope>NUCLEOTIDE SEQUENCE [LARGE SCALE GENOMIC DNA]</scope>
    <source>
        <strain evidence="3 6">NHP19-0020</strain>
    </source>
</reference>
<sequence length="102" mass="12175">MKAGLKILFAMALGFAWYIANEETSGELALMIFFFVAFILLIKPLSFQPPEKREDYIKQLQRSYERKMDLKNKEKEEKRRLNQVANEWDFKNRKQQNQTGLL</sequence>
<protein>
    <recommendedName>
        <fullName evidence="7">Integral membrane protein</fullName>
    </recommendedName>
</protein>
<evidence type="ECO:0000256" key="1">
    <source>
        <dbReference type="SAM" id="Coils"/>
    </source>
</evidence>
<evidence type="ECO:0000313" key="6">
    <source>
        <dbReference type="Proteomes" id="UP000509742"/>
    </source>
</evidence>
<evidence type="ECO:0000313" key="4">
    <source>
        <dbReference type="EMBL" id="BCD70581.1"/>
    </source>
</evidence>
<name>A0A6J4CYZ1_9HELI</name>
<feature type="transmembrane region" description="Helical" evidence="2">
    <location>
        <begin position="26"/>
        <end position="45"/>
    </location>
</feature>
<keyword evidence="2" id="KW-0812">Transmembrane</keyword>